<reference evidence="1" key="1">
    <citation type="submission" date="2014-09" db="EMBL/GenBank/DDBJ databases">
        <authorList>
            <person name="Magalhaes I.L.F."/>
            <person name="Oliveira U."/>
            <person name="Santos F.R."/>
            <person name="Vidigal T.H.D.A."/>
            <person name="Brescovit A.D."/>
            <person name="Santos A.J."/>
        </authorList>
    </citation>
    <scope>NUCLEOTIDE SEQUENCE</scope>
    <source>
        <tissue evidence="1">Shoot tissue taken approximately 20 cm above the soil surface</tissue>
    </source>
</reference>
<dbReference type="AlphaFoldDB" id="A0A0A9A3B8"/>
<protein>
    <submittedName>
        <fullName evidence="1">Uncharacterized protein</fullName>
    </submittedName>
</protein>
<name>A0A0A9A3B8_ARUDO</name>
<evidence type="ECO:0000313" key="1">
    <source>
        <dbReference type="EMBL" id="JAD41537.1"/>
    </source>
</evidence>
<reference evidence="1" key="2">
    <citation type="journal article" date="2015" name="Data Brief">
        <title>Shoot transcriptome of the giant reed, Arundo donax.</title>
        <authorList>
            <person name="Barrero R.A."/>
            <person name="Guerrero F.D."/>
            <person name="Moolhuijzen P."/>
            <person name="Goolsby J.A."/>
            <person name="Tidwell J."/>
            <person name="Bellgard S.E."/>
            <person name="Bellgard M.I."/>
        </authorList>
    </citation>
    <scope>NUCLEOTIDE SEQUENCE</scope>
    <source>
        <tissue evidence="1">Shoot tissue taken approximately 20 cm above the soil surface</tissue>
    </source>
</reference>
<sequence length="46" mass="5421">MLRRVRYLALCSVVFSLLLLINIFHGLNLEPPMTLFFLHSNLMPIY</sequence>
<accession>A0A0A9A3B8</accession>
<proteinExistence type="predicted"/>
<organism evidence="1">
    <name type="scientific">Arundo donax</name>
    <name type="common">Giant reed</name>
    <name type="synonym">Donax arundinaceus</name>
    <dbReference type="NCBI Taxonomy" id="35708"/>
    <lineage>
        <taxon>Eukaryota</taxon>
        <taxon>Viridiplantae</taxon>
        <taxon>Streptophyta</taxon>
        <taxon>Embryophyta</taxon>
        <taxon>Tracheophyta</taxon>
        <taxon>Spermatophyta</taxon>
        <taxon>Magnoliopsida</taxon>
        <taxon>Liliopsida</taxon>
        <taxon>Poales</taxon>
        <taxon>Poaceae</taxon>
        <taxon>PACMAD clade</taxon>
        <taxon>Arundinoideae</taxon>
        <taxon>Arundineae</taxon>
        <taxon>Arundo</taxon>
    </lineage>
</organism>
<dbReference type="EMBL" id="GBRH01256358">
    <property type="protein sequence ID" value="JAD41537.1"/>
    <property type="molecule type" value="Transcribed_RNA"/>
</dbReference>